<name>A0A7C9D9Z8_OPUST</name>
<dbReference type="AlphaFoldDB" id="A0A7C9D9Z8"/>
<protein>
    <submittedName>
        <fullName evidence="2">Uncharacterized protein</fullName>
    </submittedName>
</protein>
<dbReference type="EMBL" id="GISG01101260">
    <property type="protein sequence ID" value="MBA4636627.1"/>
    <property type="molecule type" value="Transcribed_RNA"/>
</dbReference>
<organism evidence="2">
    <name type="scientific">Opuntia streptacantha</name>
    <name type="common">Prickly pear cactus</name>
    <name type="synonym">Opuntia cardona</name>
    <dbReference type="NCBI Taxonomy" id="393608"/>
    <lineage>
        <taxon>Eukaryota</taxon>
        <taxon>Viridiplantae</taxon>
        <taxon>Streptophyta</taxon>
        <taxon>Embryophyta</taxon>
        <taxon>Tracheophyta</taxon>
        <taxon>Spermatophyta</taxon>
        <taxon>Magnoliopsida</taxon>
        <taxon>eudicotyledons</taxon>
        <taxon>Gunneridae</taxon>
        <taxon>Pentapetalae</taxon>
        <taxon>Caryophyllales</taxon>
        <taxon>Cactineae</taxon>
        <taxon>Cactaceae</taxon>
        <taxon>Opuntioideae</taxon>
        <taxon>Opuntia</taxon>
    </lineage>
</organism>
<feature type="compositionally biased region" description="Pro residues" evidence="1">
    <location>
        <begin position="16"/>
        <end position="48"/>
    </location>
</feature>
<proteinExistence type="predicted"/>
<reference evidence="2" key="2">
    <citation type="submission" date="2020-07" db="EMBL/GenBank/DDBJ databases">
        <authorList>
            <person name="Vera ALvarez R."/>
            <person name="Arias-Moreno D.M."/>
            <person name="Jimenez-Jacinto V."/>
            <person name="Jimenez-Bremont J.F."/>
            <person name="Swaminathan K."/>
            <person name="Moose S.P."/>
            <person name="Guerrero-Gonzalez M.L."/>
            <person name="Marino-Ramirez L."/>
            <person name="Landsman D."/>
            <person name="Rodriguez-Kessler M."/>
            <person name="Delgado-Sanchez P."/>
        </authorList>
    </citation>
    <scope>NUCLEOTIDE SEQUENCE</scope>
    <source>
        <tissue evidence="2">Cladode</tissue>
    </source>
</reference>
<sequence>MASAEQPLKKRKLYDPLPPPQALLQPPLPPPNANDQPPPRPPETPPPLSHEEILRRRRNREEIRSIYESYKTIKCCISSGKDARHMPELEQAYLSLISASRGQLTEFSSRSSC</sequence>
<evidence type="ECO:0000256" key="1">
    <source>
        <dbReference type="SAM" id="MobiDB-lite"/>
    </source>
</evidence>
<evidence type="ECO:0000313" key="2">
    <source>
        <dbReference type="EMBL" id="MBA4636627.1"/>
    </source>
</evidence>
<accession>A0A7C9D9Z8</accession>
<reference evidence="2" key="1">
    <citation type="journal article" date="2013" name="J. Plant Res.">
        <title>Effect of fungi and light on seed germination of three Opuntia species from semiarid lands of central Mexico.</title>
        <authorList>
            <person name="Delgado-Sanchez P."/>
            <person name="Jimenez-Bremont J.F."/>
            <person name="Guerrero-Gonzalez Mde L."/>
            <person name="Flores J."/>
        </authorList>
    </citation>
    <scope>NUCLEOTIDE SEQUENCE</scope>
    <source>
        <tissue evidence="2">Cladode</tissue>
    </source>
</reference>
<feature type="region of interest" description="Disordered" evidence="1">
    <location>
        <begin position="1"/>
        <end position="56"/>
    </location>
</feature>